<organism evidence="11">
    <name type="scientific">bioreactor metagenome</name>
    <dbReference type="NCBI Taxonomy" id="1076179"/>
    <lineage>
        <taxon>unclassified sequences</taxon>
        <taxon>metagenomes</taxon>
        <taxon>ecological metagenomes</taxon>
    </lineage>
</organism>
<keyword evidence="6 8" id="KW-1133">Transmembrane helix</keyword>
<dbReference type="InterPro" id="IPR036640">
    <property type="entry name" value="ABC1_TM_sf"/>
</dbReference>
<dbReference type="SUPFAM" id="SSF90123">
    <property type="entry name" value="ABC transporter transmembrane region"/>
    <property type="match status" value="1"/>
</dbReference>
<name>A0A644TN03_9ZZZZ</name>
<feature type="transmembrane region" description="Helical" evidence="8">
    <location>
        <begin position="53"/>
        <end position="74"/>
    </location>
</feature>
<dbReference type="PROSITE" id="PS50893">
    <property type="entry name" value="ABC_TRANSPORTER_2"/>
    <property type="match status" value="1"/>
</dbReference>
<keyword evidence="11" id="KW-0378">Hydrolase</keyword>
<evidence type="ECO:0000256" key="3">
    <source>
        <dbReference type="ARBA" id="ARBA00022692"/>
    </source>
</evidence>
<dbReference type="SMART" id="SM00382">
    <property type="entry name" value="AAA"/>
    <property type="match status" value="1"/>
</dbReference>
<accession>A0A644TN03</accession>
<dbReference type="PROSITE" id="PS50929">
    <property type="entry name" value="ABC_TM1F"/>
    <property type="match status" value="1"/>
</dbReference>
<dbReference type="FunFam" id="3.40.50.300:FF:000287">
    <property type="entry name" value="Multidrug ABC transporter ATP-binding protein"/>
    <property type="match status" value="1"/>
</dbReference>
<dbReference type="InterPro" id="IPR003593">
    <property type="entry name" value="AAA+_ATPase"/>
</dbReference>
<keyword evidence="7 8" id="KW-0472">Membrane</keyword>
<evidence type="ECO:0000256" key="6">
    <source>
        <dbReference type="ARBA" id="ARBA00022989"/>
    </source>
</evidence>
<dbReference type="EMBL" id="VSSQ01000035">
    <property type="protein sequence ID" value="MPL67091.1"/>
    <property type="molecule type" value="Genomic_DNA"/>
</dbReference>
<dbReference type="GO" id="GO:0016887">
    <property type="term" value="F:ATP hydrolysis activity"/>
    <property type="evidence" value="ECO:0007669"/>
    <property type="project" value="InterPro"/>
</dbReference>
<protein>
    <submittedName>
        <fullName evidence="11">Putative multidrug export ATP-binding/permease protein</fullName>
        <ecNumber evidence="11">3.6.3.-</ecNumber>
    </submittedName>
</protein>
<evidence type="ECO:0000256" key="2">
    <source>
        <dbReference type="ARBA" id="ARBA00022448"/>
    </source>
</evidence>
<dbReference type="PANTHER" id="PTHR43394">
    <property type="entry name" value="ATP-DEPENDENT PERMEASE MDL1, MITOCHONDRIAL"/>
    <property type="match status" value="1"/>
</dbReference>
<dbReference type="AlphaFoldDB" id="A0A644TN03"/>
<dbReference type="PANTHER" id="PTHR43394:SF1">
    <property type="entry name" value="ATP-BINDING CASSETTE SUB-FAMILY B MEMBER 10, MITOCHONDRIAL"/>
    <property type="match status" value="1"/>
</dbReference>
<evidence type="ECO:0000256" key="4">
    <source>
        <dbReference type="ARBA" id="ARBA00022741"/>
    </source>
</evidence>
<keyword evidence="4" id="KW-0547">Nucleotide-binding</keyword>
<keyword evidence="3 8" id="KW-0812">Transmembrane</keyword>
<dbReference type="GO" id="GO:0015421">
    <property type="term" value="F:ABC-type oligopeptide transporter activity"/>
    <property type="evidence" value="ECO:0007669"/>
    <property type="project" value="TreeGrafter"/>
</dbReference>
<evidence type="ECO:0000313" key="11">
    <source>
        <dbReference type="EMBL" id="MPL67091.1"/>
    </source>
</evidence>
<dbReference type="InterPro" id="IPR017871">
    <property type="entry name" value="ABC_transporter-like_CS"/>
</dbReference>
<dbReference type="Gene3D" id="1.20.1560.10">
    <property type="entry name" value="ABC transporter type 1, transmembrane domain"/>
    <property type="match status" value="1"/>
</dbReference>
<dbReference type="InterPro" id="IPR027417">
    <property type="entry name" value="P-loop_NTPase"/>
</dbReference>
<sequence>MIKRFLPYYKPYIRTVVLVIVGSLLLSSLELIFPLVLRYVMNTIIPQGEMQALYLYSAMLLGLYCLGYLLNYVVTYYGHFMGAKIENDMRHDLFRHLESLSFRYFDNSKTGQLMSRITSDIAEIGELSFRGPNDIIVCSLTMTGTIGILFFMNWKLAIFITILLLVKTAETILTNRKMKASFKLNRVRAGEISAQVEDSLTGIRVVKAFTNEEFELQKFSKVSNALLAARVASYKILARFSSGISFFSSIINVAMLVIGGTMIAMGQLPVSDFVAFFLYVGSIFMKPVLRLTVFTEMYQRGMAGFARFCEIMDDKPDFADAPNAINCDRLRGNILFKNVTFSYDHSSKVINNINLNIKAGEIIAFVGPTGAGKTTICNLIPRFYDVQKGAIYIDGIDIKNITLESLRGNIGIVQQDVFIFSENVHDNIAYGRIDASEEEIIAAAKAAEAHEFITSLPDGYDTNIGERGVKLSGGQKQRISIARIFLKNPPILILDEATSSLDNETEKKIQRALNSLSKNRTTLIIAHRLATVQKADRIVVLTENGIVEQGKHEDLLAKKGVYYDLYQAQFTDITVE</sequence>
<proteinExistence type="predicted"/>
<feature type="transmembrane region" description="Helical" evidence="8">
    <location>
        <begin position="273"/>
        <end position="293"/>
    </location>
</feature>
<evidence type="ECO:0000256" key="8">
    <source>
        <dbReference type="SAM" id="Phobius"/>
    </source>
</evidence>
<evidence type="ECO:0000256" key="1">
    <source>
        <dbReference type="ARBA" id="ARBA00004141"/>
    </source>
</evidence>
<feature type="transmembrane region" description="Helical" evidence="8">
    <location>
        <begin position="12"/>
        <end position="33"/>
    </location>
</feature>
<feature type="domain" description="ABC transmembrane type-1" evidence="10">
    <location>
        <begin position="17"/>
        <end position="300"/>
    </location>
</feature>
<dbReference type="Pfam" id="PF00005">
    <property type="entry name" value="ABC_tran"/>
    <property type="match status" value="1"/>
</dbReference>
<evidence type="ECO:0000259" key="9">
    <source>
        <dbReference type="PROSITE" id="PS50893"/>
    </source>
</evidence>
<evidence type="ECO:0000256" key="5">
    <source>
        <dbReference type="ARBA" id="ARBA00022840"/>
    </source>
</evidence>
<evidence type="ECO:0000256" key="7">
    <source>
        <dbReference type="ARBA" id="ARBA00023136"/>
    </source>
</evidence>
<evidence type="ECO:0000259" key="10">
    <source>
        <dbReference type="PROSITE" id="PS50929"/>
    </source>
</evidence>
<dbReference type="Gene3D" id="3.40.50.300">
    <property type="entry name" value="P-loop containing nucleotide triphosphate hydrolases"/>
    <property type="match status" value="1"/>
</dbReference>
<dbReference type="CDD" id="cd18549">
    <property type="entry name" value="ABC_6TM_YwjA_like"/>
    <property type="match status" value="1"/>
</dbReference>
<keyword evidence="5 11" id="KW-0067">ATP-binding</keyword>
<dbReference type="Pfam" id="PF00664">
    <property type="entry name" value="ABC_membrane"/>
    <property type="match status" value="1"/>
</dbReference>
<comment type="caution">
    <text evidence="11">The sequence shown here is derived from an EMBL/GenBank/DDBJ whole genome shotgun (WGS) entry which is preliminary data.</text>
</comment>
<dbReference type="InterPro" id="IPR039421">
    <property type="entry name" value="Type_1_exporter"/>
</dbReference>
<dbReference type="GO" id="GO:0016020">
    <property type="term" value="C:membrane"/>
    <property type="evidence" value="ECO:0007669"/>
    <property type="project" value="UniProtKB-SubCell"/>
</dbReference>
<dbReference type="EC" id="3.6.3.-" evidence="11"/>
<dbReference type="InterPro" id="IPR011527">
    <property type="entry name" value="ABC1_TM_dom"/>
</dbReference>
<keyword evidence="2" id="KW-0813">Transport</keyword>
<dbReference type="GO" id="GO:0005524">
    <property type="term" value="F:ATP binding"/>
    <property type="evidence" value="ECO:0007669"/>
    <property type="project" value="UniProtKB-KW"/>
</dbReference>
<gene>
    <name evidence="11" type="ORF">SDC9_12781</name>
</gene>
<feature type="domain" description="ABC transporter" evidence="9">
    <location>
        <begin position="334"/>
        <end position="568"/>
    </location>
</feature>
<dbReference type="SUPFAM" id="SSF52540">
    <property type="entry name" value="P-loop containing nucleoside triphosphate hydrolases"/>
    <property type="match status" value="1"/>
</dbReference>
<reference evidence="11" key="1">
    <citation type="submission" date="2019-08" db="EMBL/GenBank/DDBJ databases">
        <authorList>
            <person name="Kucharzyk K."/>
            <person name="Murdoch R.W."/>
            <person name="Higgins S."/>
            <person name="Loffler F."/>
        </authorList>
    </citation>
    <scope>NUCLEOTIDE SEQUENCE</scope>
</reference>
<dbReference type="PROSITE" id="PS00211">
    <property type="entry name" value="ABC_TRANSPORTER_1"/>
    <property type="match status" value="1"/>
</dbReference>
<comment type="subcellular location">
    <subcellularLocation>
        <location evidence="1">Membrane</location>
        <topology evidence="1">Multi-pass membrane protein</topology>
    </subcellularLocation>
</comment>
<dbReference type="InterPro" id="IPR003439">
    <property type="entry name" value="ABC_transporter-like_ATP-bd"/>
</dbReference>
<feature type="transmembrane region" description="Helical" evidence="8">
    <location>
        <begin position="244"/>
        <end position="267"/>
    </location>
</feature>